<keyword evidence="2" id="KW-1185">Reference proteome</keyword>
<dbReference type="EMBL" id="CAJVQC010020239">
    <property type="protein sequence ID" value="CAG8706774.1"/>
    <property type="molecule type" value="Genomic_DNA"/>
</dbReference>
<reference evidence="1" key="1">
    <citation type="submission" date="2021-06" db="EMBL/GenBank/DDBJ databases">
        <authorList>
            <person name="Kallberg Y."/>
            <person name="Tangrot J."/>
            <person name="Rosling A."/>
        </authorList>
    </citation>
    <scope>NUCLEOTIDE SEQUENCE</scope>
    <source>
        <strain evidence="1">MA461A</strain>
    </source>
</reference>
<organism evidence="1 2">
    <name type="scientific">Racocetra persica</name>
    <dbReference type="NCBI Taxonomy" id="160502"/>
    <lineage>
        <taxon>Eukaryota</taxon>
        <taxon>Fungi</taxon>
        <taxon>Fungi incertae sedis</taxon>
        <taxon>Mucoromycota</taxon>
        <taxon>Glomeromycotina</taxon>
        <taxon>Glomeromycetes</taxon>
        <taxon>Diversisporales</taxon>
        <taxon>Gigasporaceae</taxon>
        <taxon>Racocetra</taxon>
    </lineage>
</organism>
<evidence type="ECO:0000313" key="2">
    <source>
        <dbReference type="Proteomes" id="UP000789920"/>
    </source>
</evidence>
<gene>
    <name evidence="1" type="ORF">RPERSI_LOCUS10278</name>
</gene>
<protein>
    <submittedName>
        <fullName evidence="1">32053_t:CDS:1</fullName>
    </submittedName>
</protein>
<comment type="caution">
    <text evidence="1">The sequence shown here is derived from an EMBL/GenBank/DDBJ whole genome shotgun (WGS) entry which is preliminary data.</text>
</comment>
<name>A0ACA9PHJ0_9GLOM</name>
<feature type="non-terminal residue" evidence="1">
    <location>
        <position position="1"/>
    </location>
</feature>
<accession>A0ACA9PHJ0</accession>
<proteinExistence type="predicted"/>
<sequence length="96" mass="11366">IRDQYRKKRTRNYTKDLDQIHQELKELDEQMEPNQELDPDLPGFGNYPCVACARYFISQKALDEHNRVPYTQVEAEAAVGYSTEHSRIKIMEDVNY</sequence>
<evidence type="ECO:0000313" key="1">
    <source>
        <dbReference type="EMBL" id="CAG8706774.1"/>
    </source>
</evidence>
<dbReference type="Proteomes" id="UP000789920">
    <property type="component" value="Unassembled WGS sequence"/>
</dbReference>